<evidence type="ECO:0000313" key="2">
    <source>
        <dbReference type="Proteomes" id="UP000182840"/>
    </source>
</evidence>
<dbReference type="KEGG" id="meso:BSQ44_20180"/>
<dbReference type="Proteomes" id="UP000182840">
    <property type="component" value="Chromosome"/>
</dbReference>
<keyword evidence="2" id="KW-1185">Reference proteome</keyword>
<accession>A0A1L3SVI7</accession>
<dbReference type="EMBL" id="CP018171">
    <property type="protein sequence ID" value="APH73429.1"/>
    <property type="molecule type" value="Genomic_DNA"/>
</dbReference>
<proteinExistence type="predicted"/>
<evidence type="ECO:0000313" key="1">
    <source>
        <dbReference type="EMBL" id="APH73429.1"/>
    </source>
</evidence>
<name>A0A1L3SVI7_9HYPH</name>
<dbReference type="AlphaFoldDB" id="A0A1L3SVI7"/>
<protein>
    <submittedName>
        <fullName evidence="1">Uncharacterized protein</fullName>
    </submittedName>
</protein>
<reference evidence="2" key="1">
    <citation type="submission" date="2016-11" db="EMBL/GenBank/DDBJ databases">
        <title>Mesorhizobium oceanicum sp. nov., isolated from deep seawater in South China Sea.</title>
        <authorList>
            <person name="Fu G.-Y."/>
        </authorList>
    </citation>
    <scope>NUCLEOTIDE SEQUENCE [LARGE SCALE GENOMIC DNA]</scope>
    <source>
        <strain evidence="2">B7</strain>
    </source>
</reference>
<gene>
    <name evidence="1" type="ORF">BSQ44_20180</name>
</gene>
<organism evidence="1 2">
    <name type="scientific">Aquibium oceanicum</name>
    <dbReference type="NCBI Taxonomy" id="1670800"/>
    <lineage>
        <taxon>Bacteria</taxon>
        <taxon>Pseudomonadati</taxon>
        <taxon>Pseudomonadota</taxon>
        <taxon>Alphaproteobacteria</taxon>
        <taxon>Hyphomicrobiales</taxon>
        <taxon>Phyllobacteriaceae</taxon>
        <taxon>Aquibium</taxon>
    </lineage>
</organism>
<sequence length="91" mass="10672">MNGNCTGELTGRLKGQETLMLRVERGQERDRDDTDMDVNVDSYEVWRAYKDVERLAFMFRATRQRPPAELERLQAWVRRMAAANSINLHSQ</sequence>